<gene>
    <name evidence="1" type="ORF">PCS_03248</name>
</gene>
<comment type="caution">
    <text evidence="1">The sequence shown here is derived from an EMBL/GenBank/DDBJ whole genome shotgun (WGS) entry which is preliminary data.</text>
</comment>
<dbReference type="Proteomes" id="UP000011922">
    <property type="component" value="Unassembled WGS sequence"/>
</dbReference>
<name>M5Q0X3_DESAF</name>
<evidence type="ECO:0000313" key="1">
    <source>
        <dbReference type="EMBL" id="EMG36048.1"/>
    </source>
</evidence>
<sequence>MVQSPSITSDRNRNFCARKGCLPKTPGRHFREEGESLCDGRPLSLSGQLPTGAKSEAMHSRVDTQSRLQDLKLYTLPGFNAKGELTNMVEKRRDITKRARMANELNFVWPTEGHTGDMNANAMARKSRLGMDAKLVLSLRPVLSMPAVTDEDPGA</sequence>
<dbReference type="AlphaFoldDB" id="M5Q0X3"/>
<accession>M5Q0X3</accession>
<dbReference type="PATRIC" id="fig|1262666.3.peg.3294"/>
<reference evidence="1 2" key="1">
    <citation type="journal article" date="2013" name="Genome Announc.">
        <title>Draft Genome Sequence for Desulfovibrio africanus Strain PCS.</title>
        <authorList>
            <person name="Brown S.D."/>
            <person name="Utturkar S.M."/>
            <person name="Arkin A.P."/>
            <person name="Deutschbauer A.M."/>
            <person name="Elias D.A."/>
            <person name="Hazen T.C."/>
            <person name="Chakraborty R."/>
        </authorList>
    </citation>
    <scope>NUCLEOTIDE SEQUENCE [LARGE SCALE GENOMIC DNA]</scope>
    <source>
        <strain evidence="1 2">PCS</strain>
    </source>
</reference>
<proteinExistence type="predicted"/>
<protein>
    <submittedName>
        <fullName evidence="1">Uncharacterized protein</fullName>
    </submittedName>
</protein>
<evidence type="ECO:0000313" key="2">
    <source>
        <dbReference type="Proteomes" id="UP000011922"/>
    </source>
</evidence>
<organism evidence="1 2">
    <name type="scientific">Desulfocurvibacter africanus PCS</name>
    <dbReference type="NCBI Taxonomy" id="1262666"/>
    <lineage>
        <taxon>Bacteria</taxon>
        <taxon>Pseudomonadati</taxon>
        <taxon>Thermodesulfobacteriota</taxon>
        <taxon>Desulfovibrionia</taxon>
        <taxon>Desulfovibrionales</taxon>
        <taxon>Desulfovibrionaceae</taxon>
        <taxon>Desulfocurvibacter</taxon>
    </lineage>
</organism>
<dbReference type="EMBL" id="AOSV01000036">
    <property type="protein sequence ID" value="EMG36048.1"/>
    <property type="molecule type" value="Genomic_DNA"/>
</dbReference>